<accession>A0A1I1ZG75</accession>
<dbReference type="EMBL" id="FONH01000002">
    <property type="protein sequence ID" value="SFE30731.1"/>
    <property type="molecule type" value="Genomic_DNA"/>
</dbReference>
<evidence type="ECO:0000313" key="2">
    <source>
        <dbReference type="EMBL" id="SFE30731.1"/>
    </source>
</evidence>
<keyword evidence="3" id="KW-1185">Reference proteome</keyword>
<reference evidence="3" key="1">
    <citation type="submission" date="2016-10" db="EMBL/GenBank/DDBJ databases">
        <authorList>
            <person name="Varghese N."/>
            <person name="Submissions S."/>
        </authorList>
    </citation>
    <scope>NUCLEOTIDE SEQUENCE [LARGE SCALE GENOMIC DNA]</scope>
    <source>
        <strain evidence="3">UNC178MFTsu3.1</strain>
    </source>
</reference>
<dbReference type="Pfam" id="PF19266">
    <property type="entry name" value="CIS_tube"/>
    <property type="match status" value="1"/>
</dbReference>
<feature type="domain" description="Contractile injection system tube protein N-terminal" evidence="1">
    <location>
        <begin position="8"/>
        <end position="168"/>
    </location>
</feature>
<proteinExistence type="predicted"/>
<name>A0A1I1ZG75_9GAMM</name>
<dbReference type="AlphaFoldDB" id="A0A1I1ZG75"/>
<evidence type="ECO:0000259" key="1">
    <source>
        <dbReference type="Pfam" id="PF19266"/>
    </source>
</evidence>
<evidence type="ECO:0000313" key="3">
    <source>
        <dbReference type="Proteomes" id="UP000199477"/>
    </source>
</evidence>
<dbReference type="InterPro" id="IPR045361">
    <property type="entry name" value="CIS_tube_prot_N"/>
</dbReference>
<dbReference type="Proteomes" id="UP000199477">
    <property type="component" value="Unassembled WGS sequence"/>
</dbReference>
<organism evidence="2 3">
    <name type="scientific">Dyella marensis</name>
    <dbReference type="NCBI Taxonomy" id="500610"/>
    <lineage>
        <taxon>Bacteria</taxon>
        <taxon>Pseudomonadati</taxon>
        <taxon>Pseudomonadota</taxon>
        <taxon>Gammaproteobacteria</taxon>
        <taxon>Lysobacterales</taxon>
        <taxon>Rhodanobacteraceae</taxon>
        <taxon>Dyella</taxon>
    </lineage>
</organism>
<sequence>MADSGKHDKMLILAFADSKAAENGGVAEADASFEALINPETYTLSYKLKFSEGGQGQGSSGKQLKYEYTEPSEMAFEFLFDNTGIIDGEPRDSIADDLANFKKVIIDYQGDAHEPRHFKLVWGENSIFKGRVTAVDIVYKLFKSDGTPIRATAKVTFKSSIEEEKRAAKENKQSPDLTHVRRVKLGDTLPLLCKQIYGDPRYYLQVAHRNGLANFRRLTPGMTLRFPPIAKTQASGNGGGK</sequence>
<dbReference type="STRING" id="500610.SAMN02799615_00711"/>
<protein>
    <recommendedName>
        <fullName evidence="1">Contractile injection system tube protein N-terminal domain-containing protein</fullName>
    </recommendedName>
</protein>
<dbReference type="RefSeq" id="WP_026636672.1">
    <property type="nucleotide sequence ID" value="NZ_FONH01000002.1"/>
</dbReference>
<gene>
    <name evidence="2" type="ORF">SAMN02799615_00711</name>
</gene>